<evidence type="ECO:0000256" key="2">
    <source>
        <dbReference type="SAM" id="Phobius"/>
    </source>
</evidence>
<evidence type="ECO:0000259" key="4">
    <source>
        <dbReference type="Pfam" id="PF23665"/>
    </source>
</evidence>
<dbReference type="PANTHER" id="PTHR14477">
    <property type="entry name" value="CUB DOMAIN-CONTAINING PROTEIN 1"/>
    <property type="match status" value="1"/>
</dbReference>
<dbReference type="InterPro" id="IPR056268">
    <property type="entry name" value="CUB_CDCP1_1st"/>
</dbReference>
<evidence type="ECO:0000256" key="3">
    <source>
        <dbReference type="SAM" id="SignalP"/>
    </source>
</evidence>
<organism evidence="8 9">
    <name type="scientific">Pelobates cultripes</name>
    <name type="common">Western spadefoot toad</name>
    <dbReference type="NCBI Taxonomy" id="61616"/>
    <lineage>
        <taxon>Eukaryota</taxon>
        <taxon>Metazoa</taxon>
        <taxon>Chordata</taxon>
        <taxon>Craniata</taxon>
        <taxon>Vertebrata</taxon>
        <taxon>Euteleostomi</taxon>
        <taxon>Amphibia</taxon>
        <taxon>Batrachia</taxon>
        <taxon>Anura</taxon>
        <taxon>Pelobatoidea</taxon>
        <taxon>Pelobatidae</taxon>
        <taxon>Pelobates</taxon>
    </lineage>
</organism>
<dbReference type="SUPFAM" id="SSF49854">
    <property type="entry name" value="Spermadhesin, CUB domain"/>
    <property type="match status" value="1"/>
</dbReference>
<reference evidence="8" key="1">
    <citation type="submission" date="2022-03" db="EMBL/GenBank/DDBJ databases">
        <authorList>
            <person name="Alioto T."/>
            <person name="Alioto T."/>
            <person name="Gomez Garrido J."/>
        </authorList>
    </citation>
    <scope>NUCLEOTIDE SEQUENCE</scope>
</reference>
<feature type="domain" description="CDCP1 third and sixth CUB" evidence="4">
    <location>
        <begin position="538"/>
        <end position="646"/>
    </location>
</feature>
<proteinExistence type="predicted"/>
<feature type="domain" description="CDCP1 first CUB" evidence="5">
    <location>
        <begin position="30"/>
        <end position="98"/>
    </location>
</feature>
<dbReference type="Pfam" id="PF23667">
    <property type="entry name" value="CUB_CDCP1_1"/>
    <property type="match status" value="1"/>
</dbReference>
<dbReference type="InterPro" id="IPR038811">
    <property type="entry name" value="CDCP1"/>
</dbReference>
<feature type="domain" description="CDCP1 second and fifth CUB" evidence="6">
    <location>
        <begin position="439"/>
        <end position="523"/>
    </location>
</feature>
<keyword evidence="2" id="KW-1133">Transmembrane helix</keyword>
<gene>
    <name evidence="8" type="ORF">PECUL_23A056365</name>
</gene>
<dbReference type="Proteomes" id="UP001295444">
    <property type="component" value="Chromosome 04"/>
</dbReference>
<dbReference type="InterPro" id="IPR056269">
    <property type="entry name" value="CUB_CDCP1_2nd_5th"/>
</dbReference>
<dbReference type="PANTHER" id="PTHR14477:SF1">
    <property type="entry name" value="CUB DOMAIN-CONTAINING PROTEIN 1"/>
    <property type="match status" value="1"/>
</dbReference>
<dbReference type="Pfam" id="PF23668">
    <property type="entry name" value="CUB_CDCP1_2"/>
    <property type="match status" value="2"/>
</dbReference>
<evidence type="ECO:0000259" key="5">
    <source>
        <dbReference type="Pfam" id="PF23667"/>
    </source>
</evidence>
<dbReference type="Pfam" id="PF25142">
    <property type="entry name" value="CUB_CDCP1_4th"/>
    <property type="match status" value="1"/>
</dbReference>
<evidence type="ECO:0000259" key="6">
    <source>
        <dbReference type="Pfam" id="PF23668"/>
    </source>
</evidence>
<keyword evidence="2" id="KW-0812">Transmembrane</keyword>
<feature type="signal peptide" evidence="3">
    <location>
        <begin position="1"/>
        <end position="29"/>
    </location>
</feature>
<feature type="domain" description="CDCP1 second and fifth CUB" evidence="6">
    <location>
        <begin position="106"/>
        <end position="209"/>
    </location>
</feature>
<feature type="transmembrane region" description="Helical" evidence="2">
    <location>
        <begin position="664"/>
        <end position="687"/>
    </location>
</feature>
<feature type="domain" description="CDCP1 third and sixth CUB" evidence="4">
    <location>
        <begin position="215"/>
        <end position="323"/>
    </location>
</feature>
<sequence>MLCGMGFKGIAMLISGILFAWLFMGLTESVDITLPPNISVTIEHSAGPASPPCSICTGKDGCKLSKLQIQPGTSVRYNFTCTTPEKHFVMVIRRMIDCNTGVCPFGNVSLQPSSLTGLNRTFLWNVEAPRNIGVELRFNPWIRQINPSHKCKDRITFTVGTLISGSSTSIGTFCKKGTVSRIKLQGGGVVTLQLPWNETLTESGFSIANRSSIKRMCIIESIFETESTTTMMSANYPQGFPNNELMTWQFIIPQNHRASVQFINYTLPNCYMKEQRVEYDLPLSNNNPEVFQFDAIQPGNIGSNFNLSLENCELESQNPKALTLVFNVTVQKATNIANHTYSIDLRKETTMNVRISKPLVKARYFAPVCVICRGENQCSEEIILEGGKYHRISFLCNKLDTLRVTAEQITQCSDFKTCPINNTSLGIPQSLRYLPIPLETITWKILPPPNSSAEIGSRRIKLQQPLLGTTCNATSDFYYHITSFTNGNQFTIGSFCPNGSVEKMQMKGNVTIILNTYKKTNLSLMNHDLYLSFVPSVKEECIFTVSPNSSSTVKHHTPDWEAGLPDYYYLSWNIDLSPKQSAQLTFDRDKIGIMCQMNSALLYIKEKRENGVDIVRKEDEKLPSTLNLRYPFWVNISNCRPKVNYKLQMQFSITVTESNTDIKIIGIVIAAAVCTVIVAVGMTFCCLRKKKKEKQLPPKKEKVNTEMSRRIGFKARKTNESHVYAIIDDTMVYGHLLKDTDGPDNPEVDVYRPFEGAVPLVPPLPRLNGSSKNNPEVDVYRPFEGTVPLVPPLPRLNGSSTEDTWEDPLALSMRQNEIYASSGDLPKVPVEDEDTSLSFLDSNNHETVTSG</sequence>
<dbReference type="Pfam" id="PF23665">
    <property type="entry name" value="CDCP1_CUB_6"/>
    <property type="match status" value="2"/>
</dbReference>
<protein>
    <recommendedName>
        <fullName evidence="10">CUB domain containing protein 1</fullName>
    </recommendedName>
</protein>
<feature type="compositionally biased region" description="Polar residues" evidence="1">
    <location>
        <begin position="836"/>
        <end position="851"/>
    </location>
</feature>
<feature type="chain" id="PRO_5042201334" description="CUB domain containing protein 1" evidence="3">
    <location>
        <begin position="30"/>
        <end position="851"/>
    </location>
</feature>
<evidence type="ECO:0000259" key="7">
    <source>
        <dbReference type="Pfam" id="PF25142"/>
    </source>
</evidence>
<name>A0AAD1RXL4_PELCU</name>
<dbReference type="EMBL" id="OW240915">
    <property type="protein sequence ID" value="CAH2283201.1"/>
    <property type="molecule type" value="Genomic_DNA"/>
</dbReference>
<evidence type="ECO:0000313" key="9">
    <source>
        <dbReference type="Proteomes" id="UP001295444"/>
    </source>
</evidence>
<accession>A0AAD1RXL4</accession>
<feature type="domain" description="CDCP1 fourth CUB" evidence="7">
    <location>
        <begin position="341"/>
        <end position="425"/>
    </location>
</feature>
<keyword evidence="9" id="KW-1185">Reference proteome</keyword>
<evidence type="ECO:0000313" key="8">
    <source>
        <dbReference type="EMBL" id="CAH2283201.1"/>
    </source>
</evidence>
<keyword evidence="3" id="KW-0732">Signal</keyword>
<dbReference type="InterPro" id="IPR056965">
    <property type="entry name" value="CUB_CDCP1_4th"/>
</dbReference>
<keyword evidence="2" id="KW-0472">Membrane</keyword>
<evidence type="ECO:0008006" key="10">
    <source>
        <dbReference type="Google" id="ProtNLM"/>
    </source>
</evidence>
<dbReference type="InterPro" id="IPR035914">
    <property type="entry name" value="Sperma_CUB_dom_sf"/>
</dbReference>
<evidence type="ECO:0000256" key="1">
    <source>
        <dbReference type="SAM" id="MobiDB-lite"/>
    </source>
</evidence>
<feature type="region of interest" description="Disordered" evidence="1">
    <location>
        <begin position="820"/>
        <end position="851"/>
    </location>
</feature>
<dbReference type="InterPro" id="IPR056266">
    <property type="entry name" value="CDCP1_CUB_3rd_6th"/>
</dbReference>
<dbReference type="AlphaFoldDB" id="A0AAD1RXL4"/>